<feature type="binding site" evidence="7">
    <location>
        <position position="40"/>
    </location>
    <ligand>
        <name>ATP</name>
        <dbReference type="ChEBI" id="CHEBI:30616"/>
    </ligand>
</feature>
<feature type="compositionally biased region" description="Low complexity" evidence="8">
    <location>
        <begin position="328"/>
        <end position="341"/>
    </location>
</feature>
<accession>A0A229S7I5</accession>
<evidence type="ECO:0000313" key="11">
    <source>
        <dbReference type="EMBL" id="OXM54711.1"/>
    </source>
</evidence>
<dbReference type="AlphaFoldDB" id="A0A229S7I5"/>
<dbReference type="CDD" id="cd14014">
    <property type="entry name" value="STKc_PknB_like"/>
    <property type="match status" value="1"/>
</dbReference>
<dbReference type="RefSeq" id="WP_020636951.1">
    <property type="nucleotide sequence ID" value="NZ_KB913032.1"/>
</dbReference>
<feature type="domain" description="Protein kinase" evidence="10">
    <location>
        <begin position="11"/>
        <end position="268"/>
    </location>
</feature>
<gene>
    <name evidence="11" type="ORF">CFP75_02690</name>
</gene>
<feature type="region of interest" description="Disordered" evidence="8">
    <location>
        <begin position="316"/>
        <end position="373"/>
    </location>
</feature>
<keyword evidence="9" id="KW-1133">Transmembrane helix</keyword>
<dbReference type="EC" id="2.7.11.1" evidence="1"/>
<keyword evidence="9" id="KW-0472">Membrane</keyword>
<evidence type="ECO:0000256" key="7">
    <source>
        <dbReference type="PROSITE-ProRule" id="PRU10141"/>
    </source>
</evidence>
<name>A0A229S7I5_AMYAL</name>
<dbReference type="Gene3D" id="3.30.200.20">
    <property type="entry name" value="Phosphorylase Kinase, domain 1"/>
    <property type="match status" value="1"/>
</dbReference>
<evidence type="ECO:0000256" key="3">
    <source>
        <dbReference type="ARBA" id="ARBA00022679"/>
    </source>
</evidence>
<dbReference type="PANTHER" id="PTHR43289:SF6">
    <property type="entry name" value="SERINE_THREONINE-PROTEIN KINASE NEKL-3"/>
    <property type="match status" value="1"/>
</dbReference>
<evidence type="ECO:0000256" key="6">
    <source>
        <dbReference type="ARBA" id="ARBA00022840"/>
    </source>
</evidence>
<keyword evidence="6 7" id="KW-0067">ATP-binding</keyword>
<evidence type="ECO:0000256" key="5">
    <source>
        <dbReference type="ARBA" id="ARBA00022777"/>
    </source>
</evidence>
<dbReference type="GO" id="GO:0005524">
    <property type="term" value="F:ATP binding"/>
    <property type="evidence" value="ECO:0007669"/>
    <property type="project" value="UniProtKB-UniRule"/>
</dbReference>
<evidence type="ECO:0000256" key="9">
    <source>
        <dbReference type="SAM" id="Phobius"/>
    </source>
</evidence>
<keyword evidence="2 11" id="KW-0723">Serine/threonine-protein kinase</keyword>
<evidence type="ECO:0000256" key="1">
    <source>
        <dbReference type="ARBA" id="ARBA00012513"/>
    </source>
</evidence>
<dbReference type="Gene3D" id="1.10.510.10">
    <property type="entry name" value="Transferase(Phosphotransferase) domain 1"/>
    <property type="match status" value="1"/>
</dbReference>
<feature type="compositionally biased region" description="Pro residues" evidence="8">
    <location>
        <begin position="342"/>
        <end position="371"/>
    </location>
</feature>
<keyword evidence="3" id="KW-0808">Transferase</keyword>
<dbReference type="GO" id="GO:0004674">
    <property type="term" value="F:protein serine/threonine kinase activity"/>
    <property type="evidence" value="ECO:0007669"/>
    <property type="project" value="UniProtKB-KW"/>
</dbReference>
<dbReference type="InterPro" id="IPR011009">
    <property type="entry name" value="Kinase-like_dom_sf"/>
</dbReference>
<dbReference type="Proteomes" id="UP000215563">
    <property type="component" value="Unassembled WGS sequence"/>
</dbReference>
<comment type="caution">
    <text evidence="11">The sequence shown here is derived from an EMBL/GenBank/DDBJ whole genome shotgun (WGS) entry which is preliminary data.</text>
</comment>
<keyword evidence="9" id="KW-0812">Transmembrane</keyword>
<proteinExistence type="predicted"/>
<dbReference type="PROSITE" id="PS50011">
    <property type="entry name" value="PROTEIN_KINASE_DOM"/>
    <property type="match status" value="1"/>
</dbReference>
<evidence type="ECO:0000313" key="12">
    <source>
        <dbReference type="Proteomes" id="UP000215563"/>
    </source>
</evidence>
<evidence type="ECO:0000256" key="4">
    <source>
        <dbReference type="ARBA" id="ARBA00022741"/>
    </source>
</evidence>
<dbReference type="InterPro" id="IPR017441">
    <property type="entry name" value="Protein_kinase_ATP_BS"/>
</dbReference>
<dbReference type="Pfam" id="PF00069">
    <property type="entry name" value="Pkinase"/>
    <property type="match status" value="1"/>
</dbReference>
<dbReference type="SUPFAM" id="SSF56112">
    <property type="entry name" value="Protein kinase-like (PK-like)"/>
    <property type="match status" value="1"/>
</dbReference>
<dbReference type="EMBL" id="NMQU01000010">
    <property type="protein sequence ID" value="OXM54711.1"/>
    <property type="molecule type" value="Genomic_DNA"/>
</dbReference>
<feature type="transmembrane region" description="Helical" evidence="9">
    <location>
        <begin position="290"/>
        <end position="312"/>
    </location>
</feature>
<evidence type="ECO:0000256" key="2">
    <source>
        <dbReference type="ARBA" id="ARBA00022527"/>
    </source>
</evidence>
<dbReference type="PROSITE" id="PS00108">
    <property type="entry name" value="PROTEIN_KINASE_ST"/>
    <property type="match status" value="1"/>
</dbReference>
<dbReference type="InterPro" id="IPR000719">
    <property type="entry name" value="Prot_kinase_dom"/>
</dbReference>
<sequence length="469" mass="49861">MEEIRRLADRFDLIEPVGGGSMGTVWRARDDNLERTVAVKELLLPHGQGEQKADEAKNRALREARIAARLVHPHAITVFGVIDEQDRPWIIMEYLPSTSLADKLREGPMEVEDVIRLAIQLCSALAAAHRAGIVHRDIKPGNVLLGDDDTVKITDFGISRAMGDVQLTATGEISGTPAFLAPEVARGEDATSASDVFSLGATLYTALEGGTPYGTAENPIALLYRASSGEITPPVKSGILTPLLNRLLDVRPDSRPTMTETERELRALAAGEPTTLVAEEPPPKARKGMLIGVLVVFLVLAAAAAATVVVVLNRGEDTPSGTAPPPASQSQSVAPTSSESVAPPPPSPSAPPSSSPPPSTPSSSPAPPPAQTPGQALAAYYTLIPGNLQAGFAGLSDNFKRKREQSFERYSSYWKSYRSVTVSDVSESGNTVSAKLTYVLTSGEVRSGRETFVLVQQDGRYLIDSQRAG</sequence>
<reference evidence="11 12" key="1">
    <citation type="submission" date="2017-07" db="EMBL/GenBank/DDBJ databases">
        <title>Amycolatopsis alba DSM 44262 Genome sequencing and assembly.</title>
        <authorList>
            <person name="Kaur N."/>
            <person name="Mayilraj S."/>
        </authorList>
    </citation>
    <scope>NUCLEOTIDE SEQUENCE [LARGE SCALE GENOMIC DNA]</scope>
    <source>
        <strain evidence="11 12">DSM 44262</strain>
    </source>
</reference>
<keyword evidence="5 11" id="KW-0418">Kinase</keyword>
<dbReference type="InterPro" id="IPR008271">
    <property type="entry name" value="Ser/Thr_kinase_AS"/>
</dbReference>
<evidence type="ECO:0000259" key="10">
    <source>
        <dbReference type="PROSITE" id="PS50011"/>
    </source>
</evidence>
<dbReference type="OrthoDB" id="9762169at2"/>
<keyword evidence="4 7" id="KW-0547">Nucleotide-binding</keyword>
<dbReference type="PROSITE" id="PS00107">
    <property type="entry name" value="PROTEIN_KINASE_ATP"/>
    <property type="match status" value="1"/>
</dbReference>
<evidence type="ECO:0000256" key="8">
    <source>
        <dbReference type="SAM" id="MobiDB-lite"/>
    </source>
</evidence>
<dbReference type="SMART" id="SM00220">
    <property type="entry name" value="S_TKc"/>
    <property type="match status" value="1"/>
</dbReference>
<keyword evidence="12" id="KW-1185">Reference proteome</keyword>
<dbReference type="PANTHER" id="PTHR43289">
    <property type="entry name" value="MITOGEN-ACTIVATED PROTEIN KINASE KINASE KINASE 20-RELATED"/>
    <property type="match status" value="1"/>
</dbReference>
<protein>
    <recommendedName>
        <fullName evidence="1">non-specific serine/threonine protein kinase</fullName>
        <ecNumber evidence="1">2.7.11.1</ecNumber>
    </recommendedName>
</protein>
<organism evidence="11 12">
    <name type="scientific">Amycolatopsis alba DSM 44262</name>
    <dbReference type="NCBI Taxonomy" id="1125972"/>
    <lineage>
        <taxon>Bacteria</taxon>
        <taxon>Bacillati</taxon>
        <taxon>Actinomycetota</taxon>
        <taxon>Actinomycetes</taxon>
        <taxon>Pseudonocardiales</taxon>
        <taxon>Pseudonocardiaceae</taxon>
        <taxon>Amycolatopsis</taxon>
    </lineage>
</organism>